<keyword evidence="5" id="KW-1185">Reference proteome</keyword>
<dbReference type="HAMAP" id="MF_00385">
    <property type="entry name" value="Ribosomal_bS16"/>
    <property type="match status" value="1"/>
</dbReference>
<dbReference type="Gene3D" id="3.30.1320.10">
    <property type="match status" value="1"/>
</dbReference>
<comment type="caution">
    <text evidence="4">The sequence shown here is derived from an EMBL/GenBank/DDBJ whole genome shotgun (WGS) entry which is preliminary data.</text>
</comment>
<keyword evidence="2 3" id="KW-0687">Ribonucleoprotein</keyword>
<evidence type="ECO:0000313" key="5">
    <source>
        <dbReference type="Proteomes" id="UP000033695"/>
    </source>
</evidence>
<protein>
    <recommendedName>
        <fullName evidence="3">Small ribosomal subunit protein bS16</fullName>
    </recommendedName>
</protein>
<dbReference type="InterPro" id="IPR023803">
    <property type="entry name" value="Ribosomal_bS16_dom_sf"/>
</dbReference>
<evidence type="ECO:0000313" key="4">
    <source>
        <dbReference type="EMBL" id="KJY49202.1"/>
    </source>
</evidence>
<dbReference type="InterPro" id="IPR000307">
    <property type="entry name" value="Ribosomal_bS16"/>
</dbReference>
<dbReference type="OrthoDB" id="9807878at2"/>
<dbReference type="PANTHER" id="PTHR12919:SF20">
    <property type="entry name" value="SMALL RIBOSOMAL SUBUNIT PROTEIN BS16M"/>
    <property type="match status" value="1"/>
</dbReference>
<evidence type="ECO:0000256" key="3">
    <source>
        <dbReference type="HAMAP-Rule" id="MF_00385"/>
    </source>
</evidence>
<dbReference type="FunFam" id="3.30.1320.10:FF:000002">
    <property type="entry name" value="30S ribosomal protein S16"/>
    <property type="match status" value="1"/>
</dbReference>
<name>A0A0F4KR99_9LACO</name>
<accession>A0A0F4KR99</accession>
<keyword evidence="1 3" id="KW-0689">Ribosomal protein</keyword>
<dbReference type="HOGENOM" id="CLU_100590_5_0_9"/>
<dbReference type="Pfam" id="PF00886">
    <property type="entry name" value="Ribosomal_S16"/>
    <property type="match status" value="1"/>
</dbReference>
<evidence type="ECO:0000256" key="2">
    <source>
        <dbReference type="ARBA" id="ARBA00023274"/>
    </source>
</evidence>
<dbReference type="PATRIC" id="fig|1218508.4.peg.671"/>
<dbReference type="RefSeq" id="WP_045922506.1">
    <property type="nucleotide sequence ID" value="NZ_JAAEDY010000005.1"/>
</dbReference>
<dbReference type="STRING" id="1218508.JG29_06560"/>
<dbReference type="GO" id="GO:0015935">
    <property type="term" value="C:small ribosomal subunit"/>
    <property type="evidence" value="ECO:0007669"/>
    <property type="project" value="TreeGrafter"/>
</dbReference>
<dbReference type="EMBL" id="JXBZ01000005">
    <property type="protein sequence ID" value="KJY49202.1"/>
    <property type="molecule type" value="Genomic_DNA"/>
</dbReference>
<evidence type="ECO:0000256" key="1">
    <source>
        <dbReference type="ARBA" id="ARBA00022980"/>
    </source>
</evidence>
<dbReference type="GO" id="GO:0003735">
    <property type="term" value="F:structural constituent of ribosome"/>
    <property type="evidence" value="ECO:0007669"/>
    <property type="project" value="InterPro"/>
</dbReference>
<dbReference type="PANTHER" id="PTHR12919">
    <property type="entry name" value="30S RIBOSOMAL PROTEIN S16"/>
    <property type="match status" value="1"/>
</dbReference>
<dbReference type="SUPFAM" id="SSF54565">
    <property type="entry name" value="Ribosomal protein S16"/>
    <property type="match status" value="1"/>
</dbReference>
<dbReference type="GO" id="GO:0005737">
    <property type="term" value="C:cytoplasm"/>
    <property type="evidence" value="ECO:0007669"/>
    <property type="project" value="UniProtKB-ARBA"/>
</dbReference>
<comment type="similarity">
    <text evidence="3">Belongs to the bacterial ribosomal protein bS16 family.</text>
</comment>
<gene>
    <name evidence="3 4" type="primary">rpsP</name>
    <name evidence="4" type="ORF">JG29_06560</name>
</gene>
<dbReference type="NCBIfam" id="TIGR00002">
    <property type="entry name" value="S16"/>
    <property type="match status" value="1"/>
</dbReference>
<dbReference type="Proteomes" id="UP000033695">
    <property type="component" value="Unassembled WGS sequence"/>
</dbReference>
<sequence length="93" mass="10769">MAVKIRMRRMGSKKRPFYRIVVADSRSPRDGRFIQEIGHYNPLRKEQFKLDEAAALDWLQKGAQPSDTVRNLLSKKGVMQKFHEAKLAAKKAK</sequence>
<organism evidence="4 5">
    <name type="scientific">Bombilactobacillus mellis</name>
    <dbReference type="NCBI Taxonomy" id="1218508"/>
    <lineage>
        <taxon>Bacteria</taxon>
        <taxon>Bacillati</taxon>
        <taxon>Bacillota</taxon>
        <taxon>Bacilli</taxon>
        <taxon>Lactobacillales</taxon>
        <taxon>Lactobacillaceae</taxon>
        <taxon>Bombilactobacillus</taxon>
    </lineage>
</organism>
<reference evidence="4 5" key="1">
    <citation type="submission" date="2014-12" db="EMBL/GenBank/DDBJ databases">
        <title>Comparative genomics of the lactic acid bacteria isolated from the honey bee gut.</title>
        <authorList>
            <person name="Ellegaard K.M."/>
            <person name="Tamarit D."/>
            <person name="Javelind E."/>
            <person name="Olofsson T."/>
            <person name="Andersson S.G."/>
            <person name="Vasquez A."/>
        </authorList>
    </citation>
    <scope>NUCLEOTIDE SEQUENCE [LARGE SCALE GENOMIC DNA]</scope>
    <source>
        <strain evidence="4 5">Hon2</strain>
    </source>
</reference>
<dbReference type="AlphaFoldDB" id="A0A0F4KR99"/>
<dbReference type="GO" id="GO:0006412">
    <property type="term" value="P:translation"/>
    <property type="evidence" value="ECO:0007669"/>
    <property type="project" value="UniProtKB-UniRule"/>
</dbReference>
<proteinExistence type="inferred from homology"/>